<feature type="compositionally biased region" description="Acidic residues" evidence="1">
    <location>
        <begin position="298"/>
        <end position="309"/>
    </location>
</feature>
<sequence length="412" mass="43182">MKSCLKGTSLPGSPVPGSSSHKCVVFCEEGSEEVHWADEWDRTPTQPARRLSYQELLELKEIQQSLPHASQPGESSRPGKQLLAGVPIGLLPLNSPETVSSPVSPPPQSPESGNAYQTPFLMPPGRARPKPPPPRLASPGLTHLRPLAPPAPRPKPAFSFLPLLSQEPPCIQSAPPASTAFTSDSSQCDYPPARAAADGEPDRVLPLASRPRAIQTTGSAHPVHGYEHAYCAAEAAAYSPPFGSSAYDYSRDRRDMLAPSISRSESSGATATASGSSSAGTPIKKKKKSFMMINDVAVEIEEDDEEEEAAVPAPSVKTPLELASPPQTERTKPPAALALPPTSPTAEKSPDPPQVSPRLAVRPLSPVAARPTSPLTPLSPGRATSPVAATAAAAAGRLSPAQARSSSRLVRV</sequence>
<feature type="compositionally biased region" description="Low complexity" evidence="1">
    <location>
        <begin position="381"/>
        <end position="403"/>
    </location>
</feature>
<feature type="region of interest" description="Disordered" evidence="1">
    <location>
        <begin position="62"/>
        <end position="202"/>
    </location>
</feature>
<feature type="region of interest" description="Disordered" evidence="1">
    <location>
        <begin position="258"/>
        <end position="412"/>
    </location>
</feature>
<proteinExistence type="predicted"/>
<organism evidence="2 3">
    <name type="scientific">Mycena maculata</name>
    <dbReference type="NCBI Taxonomy" id="230809"/>
    <lineage>
        <taxon>Eukaryota</taxon>
        <taxon>Fungi</taxon>
        <taxon>Dikarya</taxon>
        <taxon>Basidiomycota</taxon>
        <taxon>Agaricomycotina</taxon>
        <taxon>Agaricomycetes</taxon>
        <taxon>Agaricomycetidae</taxon>
        <taxon>Agaricales</taxon>
        <taxon>Marasmiineae</taxon>
        <taxon>Mycenaceae</taxon>
        <taxon>Mycena</taxon>
    </lineage>
</organism>
<feature type="region of interest" description="Disordered" evidence="1">
    <location>
        <begin position="1"/>
        <end position="20"/>
    </location>
</feature>
<feature type="compositionally biased region" description="Polar residues" evidence="1">
    <location>
        <begin position="175"/>
        <end position="188"/>
    </location>
</feature>
<evidence type="ECO:0000313" key="3">
    <source>
        <dbReference type="Proteomes" id="UP001215280"/>
    </source>
</evidence>
<comment type="caution">
    <text evidence="2">The sequence shown here is derived from an EMBL/GenBank/DDBJ whole genome shotgun (WGS) entry which is preliminary data.</text>
</comment>
<evidence type="ECO:0000313" key="2">
    <source>
        <dbReference type="EMBL" id="KAJ7780109.1"/>
    </source>
</evidence>
<feature type="compositionally biased region" description="Low complexity" evidence="1">
    <location>
        <begin position="137"/>
        <end position="146"/>
    </location>
</feature>
<name>A0AAD7NYA4_9AGAR</name>
<feature type="compositionally biased region" description="Low complexity" evidence="1">
    <location>
        <begin position="7"/>
        <end position="20"/>
    </location>
</feature>
<accession>A0AAD7NYA4</accession>
<protein>
    <submittedName>
        <fullName evidence="2">Uncharacterized protein</fullName>
    </submittedName>
</protein>
<evidence type="ECO:0000256" key="1">
    <source>
        <dbReference type="SAM" id="MobiDB-lite"/>
    </source>
</evidence>
<feature type="compositionally biased region" description="Low complexity" evidence="1">
    <location>
        <begin position="333"/>
        <end position="346"/>
    </location>
</feature>
<feature type="compositionally biased region" description="Low complexity" evidence="1">
    <location>
        <begin position="266"/>
        <end position="281"/>
    </location>
</feature>
<dbReference type="AlphaFoldDB" id="A0AAD7NYA4"/>
<keyword evidence="3" id="KW-1185">Reference proteome</keyword>
<dbReference type="Proteomes" id="UP001215280">
    <property type="component" value="Unassembled WGS sequence"/>
</dbReference>
<dbReference type="EMBL" id="JARJLG010000006">
    <property type="protein sequence ID" value="KAJ7780109.1"/>
    <property type="molecule type" value="Genomic_DNA"/>
</dbReference>
<feature type="compositionally biased region" description="Polar residues" evidence="1">
    <location>
        <begin position="62"/>
        <end position="74"/>
    </location>
</feature>
<gene>
    <name evidence="2" type="ORF">DFH07DRAFT_463438</name>
</gene>
<reference evidence="2" key="1">
    <citation type="submission" date="2023-03" db="EMBL/GenBank/DDBJ databases">
        <title>Massive genome expansion in bonnet fungi (Mycena s.s.) driven by repeated elements and novel gene families across ecological guilds.</title>
        <authorList>
            <consortium name="Lawrence Berkeley National Laboratory"/>
            <person name="Harder C.B."/>
            <person name="Miyauchi S."/>
            <person name="Viragh M."/>
            <person name="Kuo A."/>
            <person name="Thoen E."/>
            <person name="Andreopoulos B."/>
            <person name="Lu D."/>
            <person name="Skrede I."/>
            <person name="Drula E."/>
            <person name="Henrissat B."/>
            <person name="Morin E."/>
            <person name="Kohler A."/>
            <person name="Barry K."/>
            <person name="LaButti K."/>
            <person name="Morin E."/>
            <person name="Salamov A."/>
            <person name="Lipzen A."/>
            <person name="Mereny Z."/>
            <person name="Hegedus B."/>
            <person name="Baldrian P."/>
            <person name="Stursova M."/>
            <person name="Weitz H."/>
            <person name="Taylor A."/>
            <person name="Grigoriev I.V."/>
            <person name="Nagy L.G."/>
            <person name="Martin F."/>
            <person name="Kauserud H."/>
        </authorList>
    </citation>
    <scope>NUCLEOTIDE SEQUENCE</scope>
    <source>
        <strain evidence="2">CBHHK188m</strain>
    </source>
</reference>